<dbReference type="SUPFAM" id="SSF81345">
    <property type="entry name" value="ABC transporter involved in vitamin B12 uptake, BtuC"/>
    <property type="match status" value="1"/>
</dbReference>
<keyword evidence="7 8" id="KW-0472">Membrane</keyword>
<dbReference type="GO" id="GO:0033214">
    <property type="term" value="P:siderophore-iron import into cell"/>
    <property type="evidence" value="ECO:0007669"/>
    <property type="project" value="TreeGrafter"/>
</dbReference>
<evidence type="ECO:0000256" key="1">
    <source>
        <dbReference type="ARBA" id="ARBA00004651"/>
    </source>
</evidence>
<keyword evidence="5 8" id="KW-0812">Transmembrane</keyword>
<dbReference type="Proteomes" id="UP000192738">
    <property type="component" value="Unassembled WGS sequence"/>
</dbReference>
<dbReference type="AlphaFoldDB" id="A0A1W2EK75"/>
<dbReference type="STRING" id="112901.SAMN04488500_12564"/>
<feature type="transmembrane region" description="Helical" evidence="8">
    <location>
        <begin position="245"/>
        <end position="271"/>
    </location>
</feature>
<evidence type="ECO:0000256" key="4">
    <source>
        <dbReference type="ARBA" id="ARBA00022475"/>
    </source>
</evidence>
<keyword evidence="10" id="KW-1185">Reference proteome</keyword>
<evidence type="ECO:0000313" key="10">
    <source>
        <dbReference type="Proteomes" id="UP000192738"/>
    </source>
</evidence>
<evidence type="ECO:0000256" key="5">
    <source>
        <dbReference type="ARBA" id="ARBA00022692"/>
    </source>
</evidence>
<organism evidence="9 10">
    <name type="scientific">Sporomusa malonica</name>
    <dbReference type="NCBI Taxonomy" id="112901"/>
    <lineage>
        <taxon>Bacteria</taxon>
        <taxon>Bacillati</taxon>
        <taxon>Bacillota</taxon>
        <taxon>Negativicutes</taxon>
        <taxon>Selenomonadales</taxon>
        <taxon>Sporomusaceae</taxon>
        <taxon>Sporomusa</taxon>
    </lineage>
</organism>
<feature type="transmembrane region" description="Helical" evidence="8">
    <location>
        <begin position="74"/>
        <end position="95"/>
    </location>
</feature>
<dbReference type="InterPro" id="IPR000522">
    <property type="entry name" value="ABC_transptr_permease_BtuC"/>
</dbReference>
<evidence type="ECO:0000256" key="7">
    <source>
        <dbReference type="ARBA" id="ARBA00023136"/>
    </source>
</evidence>
<feature type="transmembrane region" description="Helical" evidence="8">
    <location>
        <begin position="205"/>
        <end position="224"/>
    </location>
</feature>
<feature type="transmembrane region" description="Helical" evidence="8">
    <location>
        <begin position="102"/>
        <end position="122"/>
    </location>
</feature>
<dbReference type="Pfam" id="PF01032">
    <property type="entry name" value="FecCD"/>
    <property type="match status" value="1"/>
</dbReference>
<reference evidence="9 10" key="1">
    <citation type="submission" date="2017-04" db="EMBL/GenBank/DDBJ databases">
        <authorList>
            <person name="Afonso C.L."/>
            <person name="Miller P.J."/>
            <person name="Scott M.A."/>
            <person name="Spackman E."/>
            <person name="Goraichik I."/>
            <person name="Dimitrov K.M."/>
            <person name="Suarez D.L."/>
            <person name="Swayne D.E."/>
        </authorList>
    </citation>
    <scope>NUCLEOTIDE SEQUENCE [LARGE SCALE GENOMIC DNA]</scope>
    <source>
        <strain evidence="9 10">DSM 5090</strain>
    </source>
</reference>
<dbReference type="GO" id="GO:0022857">
    <property type="term" value="F:transmembrane transporter activity"/>
    <property type="evidence" value="ECO:0007669"/>
    <property type="project" value="InterPro"/>
</dbReference>
<evidence type="ECO:0000256" key="6">
    <source>
        <dbReference type="ARBA" id="ARBA00022989"/>
    </source>
</evidence>
<evidence type="ECO:0000313" key="9">
    <source>
        <dbReference type="EMBL" id="SMD10073.1"/>
    </source>
</evidence>
<comment type="similarity">
    <text evidence="2">Belongs to the binding-protein-dependent transport system permease family. FecCD subfamily.</text>
</comment>
<name>A0A1W2EK75_9FIRM</name>
<sequence length="347" mass="36598">MTGRVKNKTAFFAGMSLLLVGVTLLSLAWGQVNVPINATLTILAQQLHLPGVAGASITPEQTSVIWHIRMPRTLVGLLVGAALAVSGAVMQGVFGNSLADPGIIGVSSGAALGAISAIALGITAHSMFYMPLFALIGALLAVGLTVSLAMRDGKIPVMVLLLAGVAVSMLFGAMTNGILTFMSEYRVREFLFWMVGGLDYRRWEHVYLAVGPVIIGILILFLLARHLNILILGDQEARSVGMPVAFFRLFLLFISAVTTATAVCVSGTIGFVGLIVPHIMRLLLGPEHRTLLPACALAGGLFLVGCDTIGRQLIPPTEVRVGIMTALLGAPYFLYLLRKAQKGGGLL</sequence>
<dbReference type="PANTHER" id="PTHR30472:SF25">
    <property type="entry name" value="ABC TRANSPORTER PERMEASE PROTEIN MJ0876-RELATED"/>
    <property type="match status" value="1"/>
</dbReference>
<evidence type="ECO:0000256" key="8">
    <source>
        <dbReference type="SAM" id="Phobius"/>
    </source>
</evidence>
<evidence type="ECO:0000256" key="2">
    <source>
        <dbReference type="ARBA" id="ARBA00007935"/>
    </source>
</evidence>
<keyword evidence="3" id="KW-0813">Transport</keyword>
<keyword evidence="4" id="KW-1003">Cell membrane</keyword>
<dbReference type="Gene3D" id="1.10.3470.10">
    <property type="entry name" value="ABC transporter involved in vitamin B12 uptake, BtuC"/>
    <property type="match status" value="1"/>
</dbReference>
<dbReference type="EMBL" id="FWXI01000025">
    <property type="protein sequence ID" value="SMD10073.1"/>
    <property type="molecule type" value="Genomic_DNA"/>
</dbReference>
<dbReference type="OrthoDB" id="9811721at2"/>
<feature type="transmembrane region" description="Helical" evidence="8">
    <location>
        <begin position="157"/>
        <end position="185"/>
    </location>
</feature>
<gene>
    <name evidence="9" type="ORF">SAMN04488500_12564</name>
</gene>
<comment type="subcellular location">
    <subcellularLocation>
        <location evidence="1">Cell membrane</location>
        <topology evidence="1">Multi-pass membrane protein</topology>
    </subcellularLocation>
</comment>
<dbReference type="FunFam" id="1.10.3470.10:FF:000001">
    <property type="entry name" value="Vitamin B12 ABC transporter permease BtuC"/>
    <property type="match status" value="1"/>
</dbReference>
<dbReference type="GO" id="GO:0005886">
    <property type="term" value="C:plasma membrane"/>
    <property type="evidence" value="ECO:0007669"/>
    <property type="project" value="UniProtKB-SubCell"/>
</dbReference>
<dbReference type="RefSeq" id="WP_084577965.1">
    <property type="nucleotide sequence ID" value="NZ_CP155572.1"/>
</dbReference>
<accession>A0A1W2EK75</accession>
<dbReference type="PANTHER" id="PTHR30472">
    <property type="entry name" value="FERRIC ENTEROBACTIN TRANSPORT SYSTEM PERMEASE PROTEIN"/>
    <property type="match status" value="1"/>
</dbReference>
<keyword evidence="6 8" id="KW-1133">Transmembrane helix</keyword>
<dbReference type="InterPro" id="IPR037294">
    <property type="entry name" value="ABC_BtuC-like"/>
</dbReference>
<proteinExistence type="inferred from homology"/>
<dbReference type="CDD" id="cd06550">
    <property type="entry name" value="TM_ABC_iron-siderophores_like"/>
    <property type="match status" value="1"/>
</dbReference>
<protein>
    <submittedName>
        <fullName evidence="9">Iron complex transport system permease protein</fullName>
    </submittedName>
</protein>
<evidence type="ECO:0000256" key="3">
    <source>
        <dbReference type="ARBA" id="ARBA00022448"/>
    </source>
</evidence>
<feature type="transmembrane region" description="Helical" evidence="8">
    <location>
        <begin position="128"/>
        <end position="150"/>
    </location>
</feature>